<sequence length="160" mass="18096">MALRPEVDLEFQRVKKIREISLNHDILNFIELAHASFQQGRTSNPRGPFKRSLLHYAAMGNCTELLRLLLQTGAPVDVCDQNKRTPLSWAAEYGALDAVMLLVENGAKVNSIDDTLTSPLAWSLSAGMGQIVETRSFLRQKGARQRWILRRIIRVLVSRK</sequence>
<dbReference type="GeneID" id="39597777"/>
<dbReference type="AlphaFoldDB" id="A0A443HUB5"/>
<evidence type="ECO:0000313" key="5">
    <source>
        <dbReference type="Proteomes" id="UP000283841"/>
    </source>
</evidence>
<dbReference type="VEuPathDB" id="FungiDB:C8Q69DRAFT_432080"/>
<dbReference type="InterPro" id="IPR036770">
    <property type="entry name" value="Ankyrin_rpt-contain_sf"/>
</dbReference>
<protein>
    <submittedName>
        <fullName evidence="4">Ankyrin repeat protein</fullName>
    </submittedName>
</protein>
<name>A0A443HUB5_BYSSP</name>
<dbReference type="SUPFAM" id="SSF48403">
    <property type="entry name" value="Ankyrin repeat"/>
    <property type="match status" value="1"/>
</dbReference>
<evidence type="ECO:0000256" key="3">
    <source>
        <dbReference type="PROSITE-ProRule" id="PRU00023"/>
    </source>
</evidence>
<dbReference type="InterPro" id="IPR002110">
    <property type="entry name" value="Ankyrin_rpt"/>
</dbReference>
<reference evidence="4 5" key="1">
    <citation type="journal article" date="2018" name="Front. Microbiol.">
        <title>Genomic and genetic insights into a cosmopolitan fungus, Paecilomyces variotii (Eurotiales).</title>
        <authorList>
            <person name="Urquhart A.S."/>
            <person name="Mondo S.J."/>
            <person name="Makela M.R."/>
            <person name="Hane J.K."/>
            <person name="Wiebenga A."/>
            <person name="He G."/>
            <person name="Mihaltcheva S."/>
            <person name="Pangilinan J."/>
            <person name="Lipzen A."/>
            <person name="Barry K."/>
            <person name="de Vries R.P."/>
            <person name="Grigoriev I.V."/>
            <person name="Idnurm A."/>
        </authorList>
    </citation>
    <scope>NUCLEOTIDE SEQUENCE [LARGE SCALE GENOMIC DNA]</scope>
    <source>
        <strain evidence="4 5">CBS 101075</strain>
    </source>
</reference>
<dbReference type="PROSITE" id="PS50297">
    <property type="entry name" value="ANK_REP_REGION"/>
    <property type="match status" value="2"/>
</dbReference>
<comment type="caution">
    <text evidence="4">The sequence shown here is derived from an EMBL/GenBank/DDBJ whole genome shotgun (WGS) entry which is preliminary data.</text>
</comment>
<evidence type="ECO:0000256" key="1">
    <source>
        <dbReference type="ARBA" id="ARBA00022737"/>
    </source>
</evidence>
<dbReference type="Pfam" id="PF12796">
    <property type="entry name" value="Ank_2"/>
    <property type="match status" value="1"/>
</dbReference>
<organism evidence="4 5">
    <name type="scientific">Byssochlamys spectabilis</name>
    <name type="common">Paecilomyces variotii</name>
    <dbReference type="NCBI Taxonomy" id="264951"/>
    <lineage>
        <taxon>Eukaryota</taxon>
        <taxon>Fungi</taxon>
        <taxon>Dikarya</taxon>
        <taxon>Ascomycota</taxon>
        <taxon>Pezizomycotina</taxon>
        <taxon>Eurotiomycetes</taxon>
        <taxon>Eurotiomycetidae</taxon>
        <taxon>Eurotiales</taxon>
        <taxon>Thermoascaceae</taxon>
        <taxon>Paecilomyces</taxon>
    </lineage>
</organism>
<dbReference type="PANTHER" id="PTHR24134:SF9">
    <property type="entry name" value="ANKYRIN REPEAT AND SOCS BOX PROTEIN 8"/>
    <property type="match status" value="1"/>
</dbReference>
<gene>
    <name evidence="4" type="ORF">C8Q69DRAFT_432080</name>
</gene>
<evidence type="ECO:0000313" key="4">
    <source>
        <dbReference type="EMBL" id="RWQ95403.1"/>
    </source>
</evidence>
<dbReference type="PROSITE" id="PS50088">
    <property type="entry name" value="ANK_REPEAT"/>
    <property type="match status" value="2"/>
</dbReference>
<keyword evidence="5" id="KW-1185">Reference proteome</keyword>
<feature type="repeat" description="ANK" evidence="3">
    <location>
        <begin position="49"/>
        <end position="81"/>
    </location>
</feature>
<dbReference type="EMBL" id="RCNU01000005">
    <property type="protein sequence ID" value="RWQ95403.1"/>
    <property type="molecule type" value="Genomic_DNA"/>
</dbReference>
<feature type="repeat" description="ANK" evidence="3">
    <location>
        <begin position="82"/>
        <end position="114"/>
    </location>
</feature>
<dbReference type="PANTHER" id="PTHR24134">
    <property type="entry name" value="ANKYRIN REPEAT-CONTAINING PROTEIN DDB_G0279043"/>
    <property type="match status" value="1"/>
</dbReference>
<evidence type="ECO:0000256" key="2">
    <source>
        <dbReference type="ARBA" id="ARBA00023043"/>
    </source>
</evidence>
<proteinExistence type="predicted"/>
<dbReference type="Gene3D" id="1.25.40.20">
    <property type="entry name" value="Ankyrin repeat-containing domain"/>
    <property type="match status" value="1"/>
</dbReference>
<keyword evidence="2 3" id="KW-0040">ANK repeat</keyword>
<dbReference type="Proteomes" id="UP000283841">
    <property type="component" value="Unassembled WGS sequence"/>
</dbReference>
<dbReference type="SMART" id="SM00248">
    <property type="entry name" value="ANK"/>
    <property type="match status" value="2"/>
</dbReference>
<accession>A0A443HUB5</accession>
<dbReference type="RefSeq" id="XP_028485048.1">
    <property type="nucleotide sequence ID" value="XM_028628500.1"/>
</dbReference>
<dbReference type="STRING" id="264951.A0A443HUB5"/>
<keyword evidence="1" id="KW-0677">Repeat</keyword>